<dbReference type="Gene3D" id="2.60.40.10">
    <property type="entry name" value="Immunoglobulins"/>
    <property type="match status" value="3"/>
</dbReference>
<dbReference type="PROSITE" id="PS50853">
    <property type="entry name" value="FN3"/>
    <property type="match status" value="3"/>
</dbReference>
<dbReference type="SUPFAM" id="SSF49265">
    <property type="entry name" value="Fibronectin type III"/>
    <property type="match status" value="2"/>
</dbReference>
<dbReference type="InterPro" id="IPR013783">
    <property type="entry name" value="Ig-like_fold"/>
</dbReference>
<keyword evidence="4" id="KW-1185">Reference proteome</keyword>
<keyword evidence="1" id="KW-0677">Repeat</keyword>
<name>A0A1M6LK64_9BACE</name>
<protein>
    <submittedName>
        <fullName evidence="3">Fibronectin type III domain-containing protein</fullName>
    </submittedName>
</protein>
<reference evidence="4" key="1">
    <citation type="submission" date="2016-11" db="EMBL/GenBank/DDBJ databases">
        <authorList>
            <person name="Varghese N."/>
            <person name="Submissions S."/>
        </authorList>
    </citation>
    <scope>NUCLEOTIDE SEQUENCE [LARGE SCALE GENOMIC DNA]</scope>
    <source>
        <strain evidence="4">DSM 26884</strain>
    </source>
</reference>
<evidence type="ECO:0000313" key="4">
    <source>
        <dbReference type="Proteomes" id="UP000184192"/>
    </source>
</evidence>
<organism evidence="3 4">
    <name type="scientific">Bacteroides stercorirosoris</name>
    <dbReference type="NCBI Taxonomy" id="871324"/>
    <lineage>
        <taxon>Bacteria</taxon>
        <taxon>Pseudomonadati</taxon>
        <taxon>Bacteroidota</taxon>
        <taxon>Bacteroidia</taxon>
        <taxon>Bacteroidales</taxon>
        <taxon>Bacteroidaceae</taxon>
        <taxon>Bacteroides</taxon>
    </lineage>
</organism>
<dbReference type="GeneID" id="92714703"/>
<feature type="domain" description="Fibronectin type-III" evidence="2">
    <location>
        <begin position="1261"/>
        <end position="1352"/>
    </location>
</feature>
<dbReference type="InterPro" id="IPR036116">
    <property type="entry name" value="FN3_sf"/>
</dbReference>
<feature type="domain" description="Fibronectin type-III" evidence="2">
    <location>
        <begin position="236"/>
        <end position="351"/>
    </location>
</feature>
<dbReference type="InterPro" id="IPR050991">
    <property type="entry name" value="ECM_Regulatory_Proteins"/>
</dbReference>
<dbReference type="PANTHER" id="PTHR46708:SF2">
    <property type="entry name" value="FIBRONECTIN TYPE-III DOMAIN-CONTAINING PROTEIN"/>
    <property type="match status" value="1"/>
</dbReference>
<dbReference type="RefSeq" id="WP_073315004.1">
    <property type="nucleotide sequence ID" value="NZ_FQZN01000050.1"/>
</dbReference>
<dbReference type="PANTHER" id="PTHR46708">
    <property type="entry name" value="TENASCIN"/>
    <property type="match status" value="1"/>
</dbReference>
<dbReference type="InterPro" id="IPR003961">
    <property type="entry name" value="FN3_dom"/>
</dbReference>
<evidence type="ECO:0000259" key="2">
    <source>
        <dbReference type="PROSITE" id="PS50853"/>
    </source>
</evidence>
<dbReference type="InterPro" id="IPR017853">
    <property type="entry name" value="GH"/>
</dbReference>
<dbReference type="SUPFAM" id="SSF51445">
    <property type="entry name" value="(Trans)glycosidases"/>
    <property type="match status" value="1"/>
</dbReference>
<dbReference type="Proteomes" id="UP000184192">
    <property type="component" value="Unassembled WGS sequence"/>
</dbReference>
<dbReference type="eggNOG" id="COG1874">
    <property type="taxonomic scope" value="Bacteria"/>
</dbReference>
<proteinExistence type="predicted"/>
<feature type="domain" description="Fibronectin type-III" evidence="2">
    <location>
        <begin position="1355"/>
        <end position="1448"/>
    </location>
</feature>
<dbReference type="Pfam" id="PF00041">
    <property type="entry name" value="fn3"/>
    <property type="match status" value="2"/>
</dbReference>
<gene>
    <name evidence="3" type="ORF">SAMN05444350_1501</name>
</gene>
<sequence length="2255" mass="250896">MGLLDELSDKDLRDLAALVGPYLKESSIQVENVPSAETLDGIRSLPGVQFLNGVKRTVAVPVSSLKGRDGDKGQSLDFIILGSYNTLDDLKAAHPNGADTHGLFKVGDALYIWAGAKYEPLNLDVFKTFSLEQFVDVGFTGNDITVDFSRAPYAKVTLSGNAIIYNVSIKNTRDGSSGKILVFQTGFKQISLADNIRGTVDLPLNGDTIALLSYHRIGDVIYMHSNTVLGDIQYPTPQKVVDFQVIYSDANSCNVQWTAPWANNIYDKVTEYDIRYANSLVDANEATVWGGLKKVDNPPSPLSPGELQTLNIPGLTPDKEYYIYLKSVKANYGIKYTSEASEPVYFKTLGSEDTTKAYRIGLTKMNVVAQQSAETEGLIDEQENNVYKDDGYIDERFKNYQTFFLGGLYSRSGIPYDIYIDLFSQYNLDKLYLYTTKIELSVYVMRDIGYDWEKAGDITITWSAYGIVNFGGLHARFIKLSFDRMHVGNLSYPDEPDGFEGPLKFAEFNQTIQPVYNIVLYGRPISQKPEGIYEPLRNSTVKRTVDQFFCTNGQLYHQGRIQSMCGGSNARLFINHEWFVPSDNGKAVWENIATSNFDVDNCGWVSGNNGTGQELEEHFRDTYARFGLKPFMTFKGGKMKPCVYDDTFAHWRPLDSYWLPNAPWKPLPIKGVGGLDRYFSHTYDPNEYKTLSRLVYALSAKYGNNSNISNTSMIRNDSGSGFGLNLISGIEWGNEPDGGWDGFHQFHRPEENAAIASACTDGNGGSMKDEDGNGFFGLKTADPNLLAIHPGYAGIHPGIWESEMLRWNSVRPKGGFPVDVINVHQYFANTGNQNNGSGEDVQYAVPADYEFEVNGNTGRGFQKIVEFRNRFAPNKEIWLTECGFGESGGRDTKSALQCFSVPGRYIGNWLIPDRHRSDVKGAYIVRTSMYLMHLGFSQINYYGTECENDYFDAGQYGTGPGTEMWHWDDCADDTPGAKYAAIGRYEHTFARGGFASMGMFGNILANGGYPISRAYWYAATMRYRLKDYIHVGRKYLDDSKIMIFCFKKVNEDKGAYVVWYNDRINTGVADVEIPLPAGISKVIHVTNYVPDITNPEIVPANLGNDEARTGLASARHERYEGGKWVVKTRGAYARGAASYPINPKEGDEVVVLPTSAENPYFPIAGPVKAITSSNGYKLQAQQYERYNANTGKYEVGYSIYNAWKQAEACCDYIDYTEEGRHGVRGDEEILDIIRATLITNVSEFPEYYFFDAAPEPDFRSEVKNFTSRTINSSTIELWWNNTNTEDTGYQIFVSDLPETGYTLLKTINAGLENKATISGIAPDSTKYYRIRPVKGNQLGSMSDYTSAKTYSEIPTPENVRLSSRTATSITLAWNYPSGVADFHHYKIYRGDESDTYSLLTTINDISIKAYTDSDLKTGSAYKYKLRAVGLNGESVYSNVLDTRTLLPEECSPVVTYAVTNKIGTRITMTLDLPVDEIPVAAVADFLLTEEGNERLITAVSRDSGNHRLIHLSIPENSLQDYSKKTSIRLSYTGTGIVSEYGVTMDAFENIVVGNTIGNYANIEAVYQVNFGRPDVEITDELWNNILNPNEKDVGYGTRFQLRDTYGRLSPVCIHSVKDGNNVKFDGARKDFGWTGLEIAPDEVTGTTWDIPAGTADNSHAGRLRLTNLNDERRYTVSMFSTTTRNPDNTIRIRVGEIYSNALNIFKNESTFAVIEDCRPVNGMLDIDVLSATLGKSSMINFMLVEEYKSNEEPEGNDVYIRDLTIPEAELGVVKRADIHFNLNVIGKVTHVRIADTEEGVAQAAWLPVGEDLSLPYAITGGFGNKTYYIQVKNQYTESNVKSISLEYRDPYEPLELTNIYVNNDDAETTEPDVNVFFQLHGIPTHYRLSEDPAFAGVSYRVWGEGAAKTFTLSDSTALKTVYGQVKGVDNSGTAVESAVKADTIRYNKYRPISLSAVIINAGASETSNREVLIALDISGTNAPTHYRLSESGTMAGAGWVEYDASQAITFTLSSGTGLKTVYAQVKDSKSESSIISGNISLVVFTKKLLLSFGWHPKDSDDGVSYKYVSFDELPGVNRARIGIGANERQNMLWNDMSAAGYLTVFGTYAVAVNNNLVENGNQGAVTGNNSGDYPDEYLKRCSYNATYWGDGKWISKLEIPAGNYRFRLFASTIATNKNTEGKQARYELVTAGYGTDSETVHEFPQPDGYDFRNNTGRWLEKEVTITGEVYVRIVGLATCNNAIQPINMLEVIPKE</sequence>
<dbReference type="CDD" id="cd00063">
    <property type="entry name" value="FN3"/>
    <property type="match status" value="2"/>
</dbReference>
<accession>A0A1M6LK64</accession>
<evidence type="ECO:0000313" key="3">
    <source>
        <dbReference type="EMBL" id="SHJ71596.1"/>
    </source>
</evidence>
<evidence type="ECO:0000256" key="1">
    <source>
        <dbReference type="ARBA" id="ARBA00022737"/>
    </source>
</evidence>
<dbReference type="EMBL" id="FQZN01000050">
    <property type="protein sequence ID" value="SHJ71596.1"/>
    <property type="molecule type" value="Genomic_DNA"/>
</dbReference>
<dbReference type="SMART" id="SM00060">
    <property type="entry name" value="FN3"/>
    <property type="match status" value="3"/>
</dbReference>